<dbReference type="InterPro" id="IPR027417">
    <property type="entry name" value="P-loop_NTPase"/>
</dbReference>
<keyword evidence="5 8" id="KW-0067">ATP-binding</keyword>
<dbReference type="RefSeq" id="WP_191171358.1">
    <property type="nucleotide sequence ID" value="NZ_JACXZS010000004.1"/>
</dbReference>
<organism evidence="8 9">
    <name type="scientific">Microbacterium helvum</name>
    <dbReference type="NCBI Taxonomy" id="2773713"/>
    <lineage>
        <taxon>Bacteria</taxon>
        <taxon>Bacillati</taxon>
        <taxon>Actinomycetota</taxon>
        <taxon>Actinomycetes</taxon>
        <taxon>Micrococcales</taxon>
        <taxon>Microbacteriaceae</taxon>
        <taxon>Microbacterium</taxon>
    </lineage>
</organism>
<evidence type="ECO:0000256" key="4">
    <source>
        <dbReference type="ARBA" id="ARBA00022741"/>
    </source>
</evidence>
<comment type="caution">
    <text evidence="8">The sequence shown here is derived from an EMBL/GenBank/DDBJ whole genome shotgun (WGS) entry which is preliminary data.</text>
</comment>
<evidence type="ECO:0000256" key="6">
    <source>
        <dbReference type="ARBA" id="ARBA00023251"/>
    </source>
</evidence>
<feature type="domain" description="ABC transporter" evidence="7">
    <location>
        <begin position="10"/>
        <end position="246"/>
    </location>
</feature>
<comment type="similarity">
    <text evidence="2">Belongs to the ABC transporter superfamily.</text>
</comment>
<keyword evidence="9" id="KW-1185">Reference proteome</keyword>
<sequence>MTPAAAPAAIEVRELRREYRVRGAQRRVTALDGLTLTVAPGTVHGLLGPNGAGKTTLCKILATVLVPTSGSARVAGFDVERDAIEVRRRIGLVLGGDRGLYAKLTARQNLEFWAAMYGMPGDAASLRIDTVIEQVGLTGVELAVERFSRGMKQRLHLARGLLPQPEVLLLDEPTTGMDPVSAHAFRDLVRGVVAAGSTVLLTTHDMAEAEALCTEVSMIDGGRLLATSTPRGLGELLTTYERVDVRAPDPVTAERVRAELDARDDVVSAEVRDGATVRVETQGRKSVARVLSALIAQGLTQVAVTSPSLDEVYVHVIGDRGMDVR</sequence>
<dbReference type="Proteomes" id="UP000598426">
    <property type="component" value="Unassembled WGS sequence"/>
</dbReference>
<dbReference type="PANTHER" id="PTHR42711:SF5">
    <property type="entry name" value="ABC TRANSPORTER ATP-BINDING PROTEIN NATA"/>
    <property type="match status" value="1"/>
</dbReference>
<dbReference type="InterPro" id="IPR003593">
    <property type="entry name" value="AAA+_ATPase"/>
</dbReference>
<dbReference type="EMBL" id="JACXZS010000004">
    <property type="protein sequence ID" value="MBD3941750.1"/>
    <property type="molecule type" value="Genomic_DNA"/>
</dbReference>
<dbReference type="Pfam" id="PF00005">
    <property type="entry name" value="ABC_tran"/>
    <property type="match status" value="1"/>
</dbReference>
<evidence type="ECO:0000256" key="1">
    <source>
        <dbReference type="ARBA" id="ARBA00004202"/>
    </source>
</evidence>
<proteinExistence type="inferred from homology"/>
<dbReference type="PROSITE" id="PS50893">
    <property type="entry name" value="ABC_TRANSPORTER_2"/>
    <property type="match status" value="1"/>
</dbReference>
<evidence type="ECO:0000256" key="3">
    <source>
        <dbReference type="ARBA" id="ARBA00022448"/>
    </source>
</evidence>
<evidence type="ECO:0000256" key="5">
    <source>
        <dbReference type="ARBA" id="ARBA00022840"/>
    </source>
</evidence>
<keyword evidence="3" id="KW-0813">Transport</keyword>
<evidence type="ECO:0000313" key="9">
    <source>
        <dbReference type="Proteomes" id="UP000598426"/>
    </source>
</evidence>
<dbReference type="PANTHER" id="PTHR42711">
    <property type="entry name" value="ABC TRANSPORTER ATP-BINDING PROTEIN"/>
    <property type="match status" value="1"/>
</dbReference>
<reference evidence="8 9" key="1">
    <citation type="submission" date="2020-09" db="EMBL/GenBank/DDBJ databases">
        <title>Isolation and identification of active actinomycetes.</title>
        <authorList>
            <person name="Li X."/>
        </authorList>
    </citation>
    <scope>NUCLEOTIDE SEQUENCE [LARGE SCALE GENOMIC DNA]</scope>
    <source>
        <strain evidence="8 9">NEAU-LLC</strain>
    </source>
</reference>
<evidence type="ECO:0000313" key="8">
    <source>
        <dbReference type="EMBL" id="MBD3941750.1"/>
    </source>
</evidence>
<gene>
    <name evidence="8" type="ORF">IF188_08600</name>
</gene>
<evidence type="ECO:0000256" key="2">
    <source>
        <dbReference type="ARBA" id="ARBA00005417"/>
    </source>
</evidence>
<accession>A0ABR8NM51</accession>
<dbReference type="CDD" id="cd03230">
    <property type="entry name" value="ABC_DR_subfamily_A"/>
    <property type="match status" value="1"/>
</dbReference>
<dbReference type="InterPro" id="IPR050763">
    <property type="entry name" value="ABC_transporter_ATP-binding"/>
</dbReference>
<name>A0ABR8NM51_9MICO</name>
<dbReference type="SMART" id="SM00382">
    <property type="entry name" value="AAA"/>
    <property type="match status" value="1"/>
</dbReference>
<keyword evidence="6" id="KW-0046">Antibiotic resistance</keyword>
<protein>
    <submittedName>
        <fullName evidence="8">ABC transporter ATP-binding protein</fullName>
    </submittedName>
</protein>
<dbReference type="InterPro" id="IPR003439">
    <property type="entry name" value="ABC_transporter-like_ATP-bd"/>
</dbReference>
<keyword evidence="4" id="KW-0547">Nucleotide-binding</keyword>
<dbReference type="Gene3D" id="3.40.50.300">
    <property type="entry name" value="P-loop containing nucleotide triphosphate hydrolases"/>
    <property type="match status" value="1"/>
</dbReference>
<dbReference type="GO" id="GO:0005524">
    <property type="term" value="F:ATP binding"/>
    <property type="evidence" value="ECO:0007669"/>
    <property type="project" value="UniProtKB-KW"/>
</dbReference>
<evidence type="ECO:0000259" key="7">
    <source>
        <dbReference type="PROSITE" id="PS50893"/>
    </source>
</evidence>
<dbReference type="SUPFAM" id="SSF52540">
    <property type="entry name" value="P-loop containing nucleoside triphosphate hydrolases"/>
    <property type="match status" value="1"/>
</dbReference>
<comment type="subcellular location">
    <subcellularLocation>
        <location evidence="1">Cell membrane</location>
        <topology evidence="1">Peripheral membrane protein</topology>
    </subcellularLocation>
</comment>